<feature type="region of interest" description="Disordered" evidence="1">
    <location>
        <begin position="445"/>
        <end position="474"/>
    </location>
</feature>
<feature type="compositionally biased region" description="Basic and acidic residues" evidence="1">
    <location>
        <begin position="760"/>
        <end position="771"/>
    </location>
</feature>
<feature type="compositionally biased region" description="Polar residues" evidence="1">
    <location>
        <begin position="355"/>
        <end position="364"/>
    </location>
</feature>
<gene>
    <name evidence="2" type="ORF">THAOC_06561</name>
</gene>
<feature type="compositionally biased region" description="Basic residues" evidence="1">
    <location>
        <begin position="448"/>
        <end position="458"/>
    </location>
</feature>
<comment type="caution">
    <text evidence="2">The sequence shown here is derived from an EMBL/GenBank/DDBJ whole genome shotgun (WGS) entry which is preliminary data.</text>
</comment>
<feature type="compositionally biased region" description="Basic and acidic residues" evidence="1">
    <location>
        <begin position="514"/>
        <end position="525"/>
    </location>
</feature>
<feature type="compositionally biased region" description="Basic and acidic residues" evidence="1">
    <location>
        <begin position="732"/>
        <end position="753"/>
    </location>
</feature>
<feature type="region of interest" description="Disordered" evidence="1">
    <location>
        <begin position="205"/>
        <end position="225"/>
    </location>
</feature>
<dbReference type="PANTHER" id="PTHR33683">
    <property type="entry name" value="1, PUTATIVE-RELATED"/>
    <property type="match status" value="1"/>
</dbReference>
<feature type="compositionally biased region" description="Basic and acidic residues" evidence="1">
    <location>
        <begin position="581"/>
        <end position="592"/>
    </location>
</feature>
<feature type="region of interest" description="Disordered" evidence="1">
    <location>
        <begin position="697"/>
        <end position="794"/>
    </location>
</feature>
<feature type="region of interest" description="Disordered" evidence="1">
    <location>
        <begin position="349"/>
        <end position="370"/>
    </location>
</feature>
<evidence type="ECO:0000256" key="1">
    <source>
        <dbReference type="SAM" id="MobiDB-lite"/>
    </source>
</evidence>
<organism evidence="2 3">
    <name type="scientific">Thalassiosira oceanica</name>
    <name type="common">Marine diatom</name>
    <dbReference type="NCBI Taxonomy" id="159749"/>
    <lineage>
        <taxon>Eukaryota</taxon>
        <taxon>Sar</taxon>
        <taxon>Stramenopiles</taxon>
        <taxon>Ochrophyta</taxon>
        <taxon>Bacillariophyta</taxon>
        <taxon>Coscinodiscophyceae</taxon>
        <taxon>Thalassiosirophycidae</taxon>
        <taxon>Thalassiosirales</taxon>
        <taxon>Thalassiosiraceae</taxon>
        <taxon>Thalassiosira</taxon>
    </lineage>
</organism>
<protein>
    <submittedName>
        <fullName evidence="2">Uncharacterized protein</fullName>
    </submittedName>
</protein>
<dbReference type="AlphaFoldDB" id="K0T475"/>
<sequence length="811" mass="89586">MEGSDTRPVYVYAGAMFDLRAKTNVEVTTVAFNTYKFTPIPVWLYMRPGGFGDVEDTLEGWTLIANTTVTGRGMGNPTYIPEGTFSPVLVRKGTKIGFYVTTDGPFLRSSMGTEQGKPYRANSDLVLYEGVGKRYPVENGSGAPRIFNGVVGYQYATIPTSSPTIDLGEFGIRVVEHTFPATDDTFVQRGVATGHGDMTQLRVDGVPERGRKAPSPPDHQRGPQAVRHRRLGVRGTVEAYPDGELDGSTATWDTVPYGTERGDAVGVVGSVHDPATGTQLERTGGVSSGTHYEVDIGRYLDANLSRTLVLAVRSDSDDGVMYRSSDSAPDGRGPALVVTFAYDPRDSPAMARTWGTDQPTSSPTVDPRWEDSVMPADAGRRFFNYDVGGVRGPESWGQAEDDGYYDQFRRLKTSRWSNKCGSGRRQSPRDVCQTNAKCQEFHETRPRGTIRPRRRQPRQAHGAHPPQQAPARVQGAAVRVGSARAPRLRLRLERAGLGDTGPPPRRPQGPFRAPDMREAVRRRDAAVLPAQVRQPRGRQHTHRRRRGAQRALPGAPRLLPGEVRQGLEALREQEEGCEGAPRGEGERKEEAARRRRRRRRRGCLGGSGRAGERWRGRRRPLDLQAAARRLPLADEEARAEENLLGPPRARGHLPVDLVLGVLGLDDRAPLLRGSQVGEFPDFRGCCISPNAHFAHLGTCPETQEGSRRPDEDNEAAARPAQAPHVRPRRPRHLPEDFDALRREQRPSRPDEQQRSTVPVHQERLRERRRAEALGGEEEGVQPAQVLERGEPRPVLRAGVSERLLPGLQVVG</sequence>
<dbReference type="Proteomes" id="UP000266841">
    <property type="component" value="Unassembled WGS sequence"/>
</dbReference>
<feature type="compositionally biased region" description="Basic residues" evidence="1">
    <location>
        <begin position="593"/>
        <end position="602"/>
    </location>
</feature>
<dbReference type="PANTHER" id="PTHR33683:SF46">
    <property type="entry name" value="SUSHI DOMAIN-CONTAINING PROTEIN"/>
    <property type="match status" value="1"/>
</dbReference>
<feature type="compositionally biased region" description="Basic residues" evidence="1">
    <location>
        <begin position="535"/>
        <end position="548"/>
    </location>
</feature>
<evidence type="ECO:0000313" key="2">
    <source>
        <dbReference type="EMBL" id="EJK71954.1"/>
    </source>
</evidence>
<evidence type="ECO:0000313" key="3">
    <source>
        <dbReference type="Proteomes" id="UP000266841"/>
    </source>
</evidence>
<reference evidence="2 3" key="1">
    <citation type="journal article" date="2012" name="Genome Biol.">
        <title>Genome and low-iron response of an oceanic diatom adapted to chronic iron limitation.</title>
        <authorList>
            <person name="Lommer M."/>
            <person name="Specht M."/>
            <person name="Roy A.S."/>
            <person name="Kraemer L."/>
            <person name="Andreson R."/>
            <person name="Gutowska M.A."/>
            <person name="Wolf J."/>
            <person name="Bergner S.V."/>
            <person name="Schilhabel M.B."/>
            <person name="Klostermeier U.C."/>
            <person name="Beiko R.G."/>
            <person name="Rosenstiel P."/>
            <person name="Hippler M."/>
            <person name="Laroche J."/>
        </authorList>
    </citation>
    <scope>NUCLEOTIDE SEQUENCE [LARGE SCALE GENOMIC DNA]</scope>
    <source>
        <strain evidence="2 3">CCMP1005</strain>
    </source>
</reference>
<feature type="compositionally biased region" description="Low complexity" evidence="1">
    <location>
        <begin position="459"/>
        <end position="472"/>
    </location>
</feature>
<keyword evidence="3" id="KW-1185">Reference proteome</keyword>
<proteinExistence type="predicted"/>
<dbReference type="EMBL" id="AGNL01006555">
    <property type="protein sequence ID" value="EJK71954.1"/>
    <property type="molecule type" value="Genomic_DNA"/>
</dbReference>
<accession>K0T475</accession>
<name>K0T475_THAOC</name>
<feature type="region of interest" description="Disordered" evidence="1">
    <location>
        <begin position="492"/>
        <end position="616"/>
    </location>
</feature>